<dbReference type="GO" id="GO:0005975">
    <property type="term" value="P:carbohydrate metabolic process"/>
    <property type="evidence" value="ECO:0007669"/>
    <property type="project" value="InterPro"/>
</dbReference>
<dbReference type="SUPFAM" id="SSF57180">
    <property type="entry name" value="Cellulose-binding domain"/>
    <property type="match status" value="1"/>
</dbReference>
<keyword evidence="6" id="KW-1185">Reference proteome</keyword>
<protein>
    <recommendedName>
        <fullName evidence="4">CBM1 domain-containing protein</fullName>
    </recommendedName>
</protein>
<feature type="signal peptide" evidence="3">
    <location>
        <begin position="1"/>
        <end position="17"/>
    </location>
</feature>
<dbReference type="GO" id="GO:0030248">
    <property type="term" value="F:cellulose binding"/>
    <property type="evidence" value="ECO:0007669"/>
    <property type="project" value="InterPro"/>
</dbReference>
<sequence>MFISSLTLAFSLSLASAAKAATAGPWQQCGGMTYKGPIECDPGYVCTYINPYYSQCLPSTTTTKGTTTTDAGTTTDCIALGWCPSSSTTTSSKSTTTTTSLSTSKPTTTTTPTTTPSSSTSTKTATQTCPYAIPRATGTPIGAITEGTAVYGFYLQRDASTNEVILIPDPYAPEISYSGSIYRMEYVGTTGNCVSRVYLNIYQSAPSTLSYKQLKWSPNIGMTFSWNADPSQVLQTVATNNGFTMNWGAHDWFLSCLQGGKWKVYLQTGTDVPAGVTCVSTQLKLGLVVAE</sequence>
<dbReference type="EMBL" id="KN823030">
    <property type="protein sequence ID" value="KIO26059.1"/>
    <property type="molecule type" value="Genomic_DNA"/>
</dbReference>
<dbReference type="STRING" id="1051891.A0A0C3QJ13"/>
<dbReference type="GO" id="GO:0005576">
    <property type="term" value="C:extracellular region"/>
    <property type="evidence" value="ECO:0007669"/>
    <property type="project" value="InterPro"/>
</dbReference>
<dbReference type="Proteomes" id="UP000054248">
    <property type="component" value="Unassembled WGS sequence"/>
</dbReference>
<dbReference type="PROSITE" id="PS00562">
    <property type="entry name" value="CBM1_1"/>
    <property type="match status" value="1"/>
</dbReference>
<evidence type="ECO:0000256" key="3">
    <source>
        <dbReference type="SAM" id="SignalP"/>
    </source>
</evidence>
<dbReference type="SMART" id="SM00236">
    <property type="entry name" value="fCBD"/>
    <property type="match status" value="1"/>
</dbReference>
<dbReference type="AlphaFoldDB" id="A0A0C3QJ13"/>
<evidence type="ECO:0000313" key="6">
    <source>
        <dbReference type="Proteomes" id="UP000054248"/>
    </source>
</evidence>
<feature type="region of interest" description="Disordered" evidence="2">
    <location>
        <begin position="86"/>
        <end position="124"/>
    </location>
</feature>
<dbReference type="PROSITE" id="PS51164">
    <property type="entry name" value="CBM1_2"/>
    <property type="match status" value="1"/>
</dbReference>
<dbReference type="OrthoDB" id="3218127at2759"/>
<proteinExistence type="predicted"/>
<feature type="chain" id="PRO_5002168584" description="CBM1 domain-containing protein" evidence="3">
    <location>
        <begin position="18"/>
        <end position="291"/>
    </location>
</feature>
<accession>A0A0C3QJ13</accession>
<evidence type="ECO:0000256" key="1">
    <source>
        <dbReference type="ARBA" id="ARBA00022729"/>
    </source>
</evidence>
<dbReference type="HOGENOM" id="CLU_066055_2_0_1"/>
<gene>
    <name evidence="5" type="ORF">M407DRAFT_24619</name>
</gene>
<dbReference type="Pfam" id="PF00734">
    <property type="entry name" value="CBM_1"/>
    <property type="match status" value="1"/>
</dbReference>
<feature type="domain" description="CBM1" evidence="4">
    <location>
        <begin position="21"/>
        <end position="57"/>
    </location>
</feature>
<dbReference type="InterPro" id="IPR000254">
    <property type="entry name" value="CBD"/>
</dbReference>
<organism evidence="5 6">
    <name type="scientific">Tulasnella calospora MUT 4182</name>
    <dbReference type="NCBI Taxonomy" id="1051891"/>
    <lineage>
        <taxon>Eukaryota</taxon>
        <taxon>Fungi</taxon>
        <taxon>Dikarya</taxon>
        <taxon>Basidiomycota</taxon>
        <taxon>Agaricomycotina</taxon>
        <taxon>Agaricomycetes</taxon>
        <taxon>Cantharellales</taxon>
        <taxon>Tulasnellaceae</taxon>
        <taxon>Tulasnella</taxon>
    </lineage>
</organism>
<keyword evidence="1 3" id="KW-0732">Signal</keyword>
<dbReference type="InterPro" id="IPR035971">
    <property type="entry name" value="CBD_sf"/>
</dbReference>
<evidence type="ECO:0000259" key="4">
    <source>
        <dbReference type="PROSITE" id="PS51164"/>
    </source>
</evidence>
<name>A0A0C3QJ13_9AGAM</name>
<reference evidence="5 6" key="1">
    <citation type="submission" date="2014-04" db="EMBL/GenBank/DDBJ databases">
        <authorList>
            <consortium name="DOE Joint Genome Institute"/>
            <person name="Kuo A."/>
            <person name="Girlanda M."/>
            <person name="Perotto S."/>
            <person name="Kohler A."/>
            <person name="Nagy L.G."/>
            <person name="Floudas D."/>
            <person name="Copeland A."/>
            <person name="Barry K.W."/>
            <person name="Cichocki N."/>
            <person name="Veneault-Fourrey C."/>
            <person name="LaButti K."/>
            <person name="Lindquist E.A."/>
            <person name="Lipzen A."/>
            <person name="Lundell T."/>
            <person name="Morin E."/>
            <person name="Murat C."/>
            <person name="Sun H."/>
            <person name="Tunlid A."/>
            <person name="Henrissat B."/>
            <person name="Grigoriev I.V."/>
            <person name="Hibbett D.S."/>
            <person name="Martin F."/>
            <person name="Nordberg H.P."/>
            <person name="Cantor M.N."/>
            <person name="Hua S.X."/>
        </authorList>
    </citation>
    <scope>NUCLEOTIDE SEQUENCE [LARGE SCALE GENOMIC DNA]</scope>
    <source>
        <strain evidence="5 6">MUT 4182</strain>
    </source>
</reference>
<reference evidence="6" key="2">
    <citation type="submission" date="2015-01" db="EMBL/GenBank/DDBJ databases">
        <title>Evolutionary Origins and Diversification of the Mycorrhizal Mutualists.</title>
        <authorList>
            <consortium name="DOE Joint Genome Institute"/>
            <consortium name="Mycorrhizal Genomics Consortium"/>
            <person name="Kohler A."/>
            <person name="Kuo A."/>
            <person name="Nagy L.G."/>
            <person name="Floudas D."/>
            <person name="Copeland A."/>
            <person name="Barry K.W."/>
            <person name="Cichocki N."/>
            <person name="Veneault-Fourrey C."/>
            <person name="LaButti K."/>
            <person name="Lindquist E.A."/>
            <person name="Lipzen A."/>
            <person name="Lundell T."/>
            <person name="Morin E."/>
            <person name="Murat C."/>
            <person name="Riley R."/>
            <person name="Ohm R."/>
            <person name="Sun H."/>
            <person name="Tunlid A."/>
            <person name="Henrissat B."/>
            <person name="Grigoriev I.V."/>
            <person name="Hibbett D.S."/>
            <person name="Martin F."/>
        </authorList>
    </citation>
    <scope>NUCLEOTIDE SEQUENCE [LARGE SCALE GENOMIC DNA]</scope>
    <source>
        <strain evidence="6">MUT 4182</strain>
    </source>
</reference>
<evidence type="ECO:0000313" key="5">
    <source>
        <dbReference type="EMBL" id="KIO26059.1"/>
    </source>
</evidence>
<evidence type="ECO:0000256" key="2">
    <source>
        <dbReference type="SAM" id="MobiDB-lite"/>
    </source>
</evidence>